<keyword evidence="2" id="KW-1185">Reference proteome</keyword>
<name>A0A0N5AWZ0_9BILA</name>
<accession>A0A0N5AWZ0</accession>
<sequence>MHDQQRPVLASKLSDKEAEHRAVVGLCPLLDTDLRSAIATSQFAYSSSRNPKQLRQQHSMNADDSIRTQS</sequence>
<protein>
    <submittedName>
        <fullName evidence="3">Uncharacterized protein</fullName>
    </submittedName>
</protein>
<dbReference type="Proteomes" id="UP000046393">
    <property type="component" value="Unplaced"/>
</dbReference>
<reference evidence="3" key="1">
    <citation type="submission" date="2017-02" db="UniProtKB">
        <authorList>
            <consortium name="WormBaseParasite"/>
        </authorList>
    </citation>
    <scope>IDENTIFICATION</scope>
</reference>
<dbReference type="WBParaSite" id="SMUV_0000945601-mRNA-1">
    <property type="protein sequence ID" value="SMUV_0000945601-mRNA-1"/>
    <property type="gene ID" value="SMUV_0000945601"/>
</dbReference>
<organism evidence="2 3">
    <name type="scientific">Syphacia muris</name>
    <dbReference type="NCBI Taxonomy" id="451379"/>
    <lineage>
        <taxon>Eukaryota</taxon>
        <taxon>Metazoa</taxon>
        <taxon>Ecdysozoa</taxon>
        <taxon>Nematoda</taxon>
        <taxon>Chromadorea</taxon>
        <taxon>Rhabditida</taxon>
        <taxon>Spirurina</taxon>
        <taxon>Oxyuridomorpha</taxon>
        <taxon>Oxyuroidea</taxon>
        <taxon>Oxyuridae</taxon>
        <taxon>Syphacia</taxon>
    </lineage>
</organism>
<evidence type="ECO:0000313" key="3">
    <source>
        <dbReference type="WBParaSite" id="SMUV_0000945601-mRNA-1"/>
    </source>
</evidence>
<evidence type="ECO:0000256" key="1">
    <source>
        <dbReference type="SAM" id="MobiDB-lite"/>
    </source>
</evidence>
<dbReference type="AlphaFoldDB" id="A0A0N5AWZ0"/>
<evidence type="ECO:0000313" key="2">
    <source>
        <dbReference type="Proteomes" id="UP000046393"/>
    </source>
</evidence>
<proteinExistence type="predicted"/>
<feature type="region of interest" description="Disordered" evidence="1">
    <location>
        <begin position="44"/>
        <end position="70"/>
    </location>
</feature>